<organism evidence="2 3">
    <name type="scientific">Leptosia nina</name>
    <dbReference type="NCBI Taxonomy" id="320188"/>
    <lineage>
        <taxon>Eukaryota</taxon>
        <taxon>Metazoa</taxon>
        <taxon>Ecdysozoa</taxon>
        <taxon>Arthropoda</taxon>
        <taxon>Hexapoda</taxon>
        <taxon>Insecta</taxon>
        <taxon>Pterygota</taxon>
        <taxon>Neoptera</taxon>
        <taxon>Endopterygota</taxon>
        <taxon>Lepidoptera</taxon>
        <taxon>Glossata</taxon>
        <taxon>Ditrysia</taxon>
        <taxon>Papilionoidea</taxon>
        <taxon>Pieridae</taxon>
        <taxon>Pierinae</taxon>
        <taxon>Leptosia</taxon>
    </lineage>
</organism>
<comment type="caution">
    <text evidence="2">The sequence shown here is derived from an EMBL/GenBank/DDBJ whole genome shotgun (WGS) entry which is preliminary data.</text>
</comment>
<gene>
    <name evidence="2" type="ORF">LNINA_LOCUS4935</name>
</gene>
<feature type="compositionally biased region" description="Basic residues" evidence="1">
    <location>
        <begin position="37"/>
        <end position="47"/>
    </location>
</feature>
<keyword evidence="3" id="KW-1185">Reference proteome</keyword>
<feature type="compositionally biased region" description="Pro residues" evidence="1">
    <location>
        <begin position="48"/>
        <end position="62"/>
    </location>
</feature>
<name>A0AAV1JAN8_9NEOP</name>
<dbReference type="EMBL" id="CAVLEF010000006">
    <property type="protein sequence ID" value="CAK1545258.1"/>
    <property type="molecule type" value="Genomic_DNA"/>
</dbReference>
<sequence length="69" mass="7508">MRAVEGGTQGDDHKCRLPPVFQSRSWTGAAMTAARYRGRRAHCRARPPPRAAFPPAQAPSTPPAQRLAN</sequence>
<evidence type="ECO:0000313" key="2">
    <source>
        <dbReference type="EMBL" id="CAK1545258.1"/>
    </source>
</evidence>
<dbReference type="AlphaFoldDB" id="A0AAV1JAN8"/>
<proteinExistence type="predicted"/>
<evidence type="ECO:0000313" key="3">
    <source>
        <dbReference type="Proteomes" id="UP001497472"/>
    </source>
</evidence>
<accession>A0AAV1JAN8</accession>
<feature type="region of interest" description="Disordered" evidence="1">
    <location>
        <begin position="37"/>
        <end position="69"/>
    </location>
</feature>
<evidence type="ECO:0000256" key="1">
    <source>
        <dbReference type="SAM" id="MobiDB-lite"/>
    </source>
</evidence>
<dbReference type="Proteomes" id="UP001497472">
    <property type="component" value="Unassembled WGS sequence"/>
</dbReference>
<protein>
    <submittedName>
        <fullName evidence="2">Uncharacterized protein</fullName>
    </submittedName>
</protein>
<reference evidence="2 3" key="1">
    <citation type="submission" date="2023-11" db="EMBL/GenBank/DDBJ databases">
        <authorList>
            <person name="Okamura Y."/>
        </authorList>
    </citation>
    <scope>NUCLEOTIDE SEQUENCE [LARGE SCALE GENOMIC DNA]</scope>
</reference>